<dbReference type="InterPro" id="IPR011646">
    <property type="entry name" value="KAP_P-loop"/>
</dbReference>
<dbReference type="InterPro" id="IPR052754">
    <property type="entry name" value="NTPase_KAP_P-loop"/>
</dbReference>
<reference evidence="2 3" key="1">
    <citation type="submission" date="2019-02" db="EMBL/GenBank/DDBJ databases">
        <title>Closed genome of Sporomusa termitida DSM 4440.</title>
        <authorList>
            <person name="Poehlein A."/>
            <person name="Daniel R."/>
        </authorList>
    </citation>
    <scope>NUCLEOTIDE SEQUENCE [LARGE SCALE GENOMIC DNA]</scope>
    <source>
        <strain evidence="2 3">DSM 4440</strain>
    </source>
</reference>
<dbReference type="Gene3D" id="3.40.50.300">
    <property type="entry name" value="P-loop containing nucleotide triphosphate hydrolases"/>
    <property type="match status" value="1"/>
</dbReference>
<sequence>MPATNFINDCISESDYLGYLPYIKAFEYIICNHNELMSLPVVFGVHGKWGVGKSTFLSLIKKNLDLTNKFFTIELNPWEYGNDNNFVATFLTKLYKETESHLCNNEKKQEDIISTLFKLILKPFKITADLQLAKVEYDFNKLNFPSQKQIIDDFITENFAKKETIKFILNAEIFETKKVIIFIDDLDRCPADKVMEVIESIKLVLNSRNCIFFLGCDKEYLENALSLKYKDFIQFCQRRIKNDRIAG</sequence>
<gene>
    <name evidence="2" type="ORF">SPTER_32160</name>
</gene>
<dbReference type="SUPFAM" id="SSF52540">
    <property type="entry name" value="P-loop containing nucleoside triphosphate hydrolases"/>
    <property type="match status" value="1"/>
</dbReference>
<name>A0A517DWT0_9FIRM</name>
<evidence type="ECO:0000313" key="2">
    <source>
        <dbReference type="EMBL" id="QDR81802.1"/>
    </source>
</evidence>
<dbReference type="PANTHER" id="PTHR22674:SF6">
    <property type="entry name" value="NTPASE KAP FAMILY P-LOOP DOMAIN-CONTAINING PROTEIN 1"/>
    <property type="match status" value="1"/>
</dbReference>
<organism evidence="2 3">
    <name type="scientific">Sporomusa termitida</name>
    <dbReference type="NCBI Taxonomy" id="2377"/>
    <lineage>
        <taxon>Bacteria</taxon>
        <taxon>Bacillati</taxon>
        <taxon>Bacillota</taxon>
        <taxon>Negativicutes</taxon>
        <taxon>Selenomonadales</taxon>
        <taxon>Sporomusaceae</taxon>
        <taxon>Sporomusa</taxon>
    </lineage>
</organism>
<dbReference type="OrthoDB" id="88903at2"/>
<feature type="domain" description="KAP NTPase" evidence="1">
    <location>
        <begin position="21"/>
        <end position="230"/>
    </location>
</feature>
<dbReference type="KEGG" id="sted:SPTER_32160"/>
<dbReference type="AlphaFoldDB" id="A0A517DWT0"/>
<accession>A0A517DWT0</accession>
<dbReference type="RefSeq" id="WP_144351256.1">
    <property type="nucleotide sequence ID" value="NZ_CP036259.1"/>
</dbReference>
<keyword evidence="3" id="KW-1185">Reference proteome</keyword>
<dbReference type="Pfam" id="PF07693">
    <property type="entry name" value="KAP_NTPase"/>
    <property type="match status" value="1"/>
</dbReference>
<dbReference type="PANTHER" id="PTHR22674">
    <property type="entry name" value="NTPASE, KAP FAMILY P-LOOP DOMAIN-CONTAINING 1"/>
    <property type="match status" value="1"/>
</dbReference>
<dbReference type="Proteomes" id="UP000320776">
    <property type="component" value="Chromosome"/>
</dbReference>
<evidence type="ECO:0000313" key="3">
    <source>
        <dbReference type="Proteomes" id="UP000320776"/>
    </source>
</evidence>
<dbReference type="EMBL" id="CP036259">
    <property type="protein sequence ID" value="QDR81802.1"/>
    <property type="molecule type" value="Genomic_DNA"/>
</dbReference>
<evidence type="ECO:0000259" key="1">
    <source>
        <dbReference type="Pfam" id="PF07693"/>
    </source>
</evidence>
<protein>
    <submittedName>
        <fullName evidence="2">KAP family P-loop domain protein</fullName>
    </submittedName>
</protein>
<proteinExistence type="predicted"/>
<dbReference type="InterPro" id="IPR027417">
    <property type="entry name" value="P-loop_NTPase"/>
</dbReference>